<evidence type="ECO:0000259" key="2">
    <source>
        <dbReference type="Pfam" id="PF04101"/>
    </source>
</evidence>
<dbReference type="PANTHER" id="PTHR21015:SF22">
    <property type="entry name" value="GLYCOSYLTRANSFERASE"/>
    <property type="match status" value="1"/>
</dbReference>
<dbReference type="Pfam" id="PF04101">
    <property type="entry name" value="Glyco_tran_28_C"/>
    <property type="match status" value="1"/>
</dbReference>
<dbReference type="InterPro" id="IPR007235">
    <property type="entry name" value="Glyco_trans_28_C"/>
</dbReference>
<feature type="region of interest" description="Disordered" evidence="1">
    <location>
        <begin position="343"/>
        <end position="369"/>
    </location>
</feature>
<proteinExistence type="predicted"/>
<sequence length="369" mass="39348">MIGYYVHHQGSGHLHRAASVHRHTDRAGLALTGLSTASRPADWTGDWLRLPDDAGVGPERDVTAHDRLHYVPLGSRGLSARMAMISRWLDATRPSALVVDVSVEVALLARLHGVPVVLVAQPGRRRDAAHRLAYDIATRIVAPWPEHVGDLWGASGTDLTRTSFVGAISRYAPVAPAAEERGAEEADATRRVTRRVVVVNGTGGGGVSPTEVAEARRATPDWEWIQLDRRHGTWVDDPWPLLRSAGVVVSHAGQNLVAEIAAARRPALLLPQDRPFDEQREMAAALQRAGLPVRVRESWPSPAEWPGLLAGLAGLDGAGWSTWNDGGGAARMAAVLAELGSTPSGADALVPADRTDGTRPAPQTEAVPA</sequence>
<evidence type="ECO:0000313" key="3">
    <source>
        <dbReference type="EMBL" id="GAA3697472.1"/>
    </source>
</evidence>
<organism evidence="3 4">
    <name type="scientific">Microlunatus aurantiacus</name>
    <dbReference type="NCBI Taxonomy" id="446786"/>
    <lineage>
        <taxon>Bacteria</taxon>
        <taxon>Bacillati</taxon>
        <taxon>Actinomycetota</taxon>
        <taxon>Actinomycetes</taxon>
        <taxon>Propionibacteriales</taxon>
        <taxon>Propionibacteriaceae</taxon>
        <taxon>Microlunatus</taxon>
    </lineage>
</organism>
<comment type="caution">
    <text evidence="3">The sequence shown here is derived from an EMBL/GenBank/DDBJ whole genome shotgun (WGS) entry which is preliminary data.</text>
</comment>
<dbReference type="RefSeq" id="WP_344811383.1">
    <property type="nucleotide sequence ID" value="NZ_BAAAYX010000003.1"/>
</dbReference>
<keyword evidence="4" id="KW-1185">Reference proteome</keyword>
<dbReference type="Proteomes" id="UP001500051">
    <property type="component" value="Unassembled WGS sequence"/>
</dbReference>
<evidence type="ECO:0000313" key="4">
    <source>
        <dbReference type="Proteomes" id="UP001500051"/>
    </source>
</evidence>
<feature type="domain" description="Glycosyl transferase family 28 C-terminal" evidence="2">
    <location>
        <begin position="241"/>
        <end position="291"/>
    </location>
</feature>
<name>A0ABP7D212_9ACTN</name>
<accession>A0ABP7D212</accession>
<protein>
    <recommendedName>
        <fullName evidence="2">Glycosyl transferase family 28 C-terminal domain-containing protein</fullName>
    </recommendedName>
</protein>
<gene>
    <name evidence="3" type="ORF">GCM10022204_11870</name>
</gene>
<dbReference type="PANTHER" id="PTHR21015">
    <property type="entry name" value="UDP-N-ACETYLGLUCOSAMINE--N-ACETYLMURAMYL-(PENTAPEPTIDE) PYROPHOSPHORYL-UNDECAPRENOL N-ACETYLGLUCOSAMINE TRANSFERASE 1"/>
    <property type="match status" value="1"/>
</dbReference>
<dbReference type="Gene3D" id="3.40.50.2000">
    <property type="entry name" value="Glycogen Phosphorylase B"/>
    <property type="match status" value="1"/>
</dbReference>
<evidence type="ECO:0000256" key="1">
    <source>
        <dbReference type="SAM" id="MobiDB-lite"/>
    </source>
</evidence>
<reference evidence="4" key="1">
    <citation type="journal article" date="2019" name="Int. J. Syst. Evol. Microbiol.">
        <title>The Global Catalogue of Microorganisms (GCM) 10K type strain sequencing project: providing services to taxonomists for standard genome sequencing and annotation.</title>
        <authorList>
            <consortium name="The Broad Institute Genomics Platform"/>
            <consortium name="The Broad Institute Genome Sequencing Center for Infectious Disease"/>
            <person name="Wu L."/>
            <person name="Ma J."/>
        </authorList>
    </citation>
    <scope>NUCLEOTIDE SEQUENCE [LARGE SCALE GENOMIC DNA]</scope>
    <source>
        <strain evidence="4">JCM 16548</strain>
    </source>
</reference>
<dbReference type="SUPFAM" id="SSF53756">
    <property type="entry name" value="UDP-Glycosyltransferase/glycogen phosphorylase"/>
    <property type="match status" value="1"/>
</dbReference>
<dbReference type="EMBL" id="BAAAYX010000003">
    <property type="protein sequence ID" value="GAA3697472.1"/>
    <property type="molecule type" value="Genomic_DNA"/>
</dbReference>